<reference evidence="5 6" key="1">
    <citation type="journal article" date="2011" name="J. Gen. Appl. Microbiol.">
        <title>Draft genome sequencing of the enigmatic yeast Saitoella complicata.</title>
        <authorList>
            <person name="Nishida H."/>
            <person name="Hamamoto M."/>
            <person name="Sugiyama J."/>
        </authorList>
    </citation>
    <scope>NUCLEOTIDE SEQUENCE [LARGE SCALE GENOMIC DNA]</scope>
    <source>
        <strain evidence="5 6">NRRL Y-17804</strain>
    </source>
</reference>
<organism evidence="5 6">
    <name type="scientific">Saitoella complicata (strain BCRC 22490 / CBS 7301 / JCM 7358 / NBRC 10748 / NRRL Y-17804)</name>
    <dbReference type="NCBI Taxonomy" id="698492"/>
    <lineage>
        <taxon>Eukaryota</taxon>
        <taxon>Fungi</taxon>
        <taxon>Dikarya</taxon>
        <taxon>Ascomycota</taxon>
        <taxon>Taphrinomycotina</taxon>
        <taxon>Taphrinomycotina incertae sedis</taxon>
        <taxon>Saitoella</taxon>
    </lineage>
</organism>
<feature type="region of interest" description="Disordered" evidence="3">
    <location>
        <begin position="266"/>
        <end position="327"/>
    </location>
</feature>
<dbReference type="STRING" id="698492.A0A0E9NBK0"/>
<name>A0A0E9NBK0_SAICN</name>
<dbReference type="PANTHER" id="PTHR15350:SF5">
    <property type="entry name" value="COP9 SIGNALOSOME COMPLEX SUBUNIT 7"/>
    <property type="match status" value="1"/>
</dbReference>
<dbReference type="Pfam" id="PF22061">
    <property type="entry name" value="CSN7_HB_subdom"/>
    <property type="match status" value="1"/>
</dbReference>
<dbReference type="SMART" id="SM00088">
    <property type="entry name" value="PINT"/>
    <property type="match status" value="1"/>
</dbReference>
<accession>A0A0E9NBK0</accession>
<evidence type="ECO:0000256" key="3">
    <source>
        <dbReference type="SAM" id="MobiDB-lite"/>
    </source>
</evidence>
<keyword evidence="6" id="KW-1185">Reference proteome</keyword>
<dbReference type="AlphaFoldDB" id="A0A0E9NBK0"/>
<dbReference type="Proteomes" id="UP000033140">
    <property type="component" value="Unassembled WGS sequence"/>
</dbReference>
<protein>
    <recommendedName>
        <fullName evidence="4">PCI domain-containing protein</fullName>
    </recommendedName>
</protein>
<proteinExistence type="inferred from homology"/>
<feature type="domain" description="PCI" evidence="4">
    <location>
        <begin position="29"/>
        <end position="201"/>
    </location>
</feature>
<dbReference type="Pfam" id="PF01399">
    <property type="entry name" value="PCI"/>
    <property type="match status" value="1"/>
</dbReference>
<gene>
    <name evidence="5" type="ORF">G7K_0996-t1</name>
</gene>
<reference evidence="5 6" key="2">
    <citation type="journal article" date="2014" name="J. Gen. Appl. Microbiol.">
        <title>The early diverging ascomycetous budding yeast Saitoella complicata has three histone deacetylases belonging to the Clr6, Hos2, and Rpd3 lineages.</title>
        <authorList>
            <person name="Nishida H."/>
            <person name="Matsumoto T."/>
            <person name="Kondo S."/>
            <person name="Hamamoto M."/>
            <person name="Yoshikawa H."/>
        </authorList>
    </citation>
    <scope>NUCLEOTIDE SEQUENCE [LARGE SCALE GENOMIC DNA]</scope>
    <source>
        <strain evidence="5 6">NRRL Y-17804</strain>
    </source>
</reference>
<comment type="similarity">
    <text evidence="1">Belongs to the CSN7/EIF3M family. CSN7 subfamily.</text>
</comment>
<dbReference type="OMA" id="SACEYRH"/>
<reference evidence="5 6" key="3">
    <citation type="journal article" date="2015" name="Genome Announc.">
        <title>Draft Genome Sequence of the Archiascomycetous Yeast Saitoella complicata.</title>
        <authorList>
            <person name="Yamauchi K."/>
            <person name="Kondo S."/>
            <person name="Hamamoto M."/>
            <person name="Takahashi Y."/>
            <person name="Ogura Y."/>
            <person name="Hayashi T."/>
            <person name="Nishida H."/>
        </authorList>
    </citation>
    <scope>NUCLEOTIDE SEQUENCE [LARGE SCALE GENOMIC DNA]</scope>
    <source>
        <strain evidence="5 6">NRRL Y-17804</strain>
    </source>
</reference>
<sequence length="327" mass="35522">MHLPSTKIWREAKIGRAHLLFKSLAPHGRHTKRPLHQIPISTMTPIPSQATDPKLTPFLLLAKSAKGKAAADLVSQATAAPGLYNYGELLETESIKALQGGKEWEMLRLFAYGTYMDYKGNSDAYPPLSDAQLAKLKVLTLVSLASIASAHTLPYTDLMSTLDLSSDSALRVLIITAIYAGLIDGKMDAATQSFRVSRTKGRDIELSDTKTVDKMLAILTTWDAACTGVLQDIDDKLRDIAEARKEKEHADAAHAAKCDKITDELKAQQEKSKGKGKGKAGFNDDAMDIDEGAGHEGSVGSGRNFFGLGGGNQERKRKNRGSNEKKR</sequence>
<dbReference type="GO" id="GO:0008180">
    <property type="term" value="C:COP9 signalosome"/>
    <property type="evidence" value="ECO:0007669"/>
    <property type="project" value="UniProtKB-KW"/>
</dbReference>
<evidence type="ECO:0000313" key="5">
    <source>
        <dbReference type="EMBL" id="GAO46775.1"/>
    </source>
</evidence>
<dbReference type="PANTHER" id="PTHR15350">
    <property type="entry name" value="COP9 SIGNALOSOME COMPLEX SUBUNIT 7/DENDRITIC CELL PROTEIN GA17"/>
    <property type="match status" value="1"/>
</dbReference>
<keyword evidence="2" id="KW-0736">Signalosome</keyword>
<evidence type="ECO:0000256" key="2">
    <source>
        <dbReference type="ARBA" id="ARBA00022790"/>
    </source>
</evidence>
<dbReference type="InterPro" id="IPR000717">
    <property type="entry name" value="PCI_dom"/>
</dbReference>
<evidence type="ECO:0000313" key="6">
    <source>
        <dbReference type="Proteomes" id="UP000033140"/>
    </source>
</evidence>
<dbReference type="InterPro" id="IPR045237">
    <property type="entry name" value="COPS7/eIF3m"/>
</dbReference>
<dbReference type="PROSITE" id="PS50250">
    <property type="entry name" value="PCI"/>
    <property type="match status" value="1"/>
</dbReference>
<evidence type="ECO:0000259" key="4">
    <source>
        <dbReference type="PROSITE" id="PS50250"/>
    </source>
</evidence>
<comment type="caution">
    <text evidence="5">The sequence shown here is derived from an EMBL/GenBank/DDBJ whole genome shotgun (WGS) entry which is preliminary data.</text>
</comment>
<dbReference type="EMBL" id="BACD03000005">
    <property type="protein sequence ID" value="GAO46775.1"/>
    <property type="molecule type" value="Genomic_DNA"/>
</dbReference>
<evidence type="ECO:0000256" key="1">
    <source>
        <dbReference type="ARBA" id="ARBA00008482"/>
    </source>
</evidence>